<dbReference type="Proteomes" id="UP000051242">
    <property type="component" value="Unassembled WGS sequence"/>
</dbReference>
<dbReference type="AlphaFoldDB" id="A0A0R2T1P6"/>
<comment type="caution">
    <text evidence="1">The sequence shown here is derived from an EMBL/GenBank/DDBJ whole genome shotgun (WGS) entry which is preliminary data.</text>
</comment>
<evidence type="ECO:0000313" key="1">
    <source>
        <dbReference type="EMBL" id="KRO81079.1"/>
    </source>
</evidence>
<dbReference type="SUPFAM" id="SSF55961">
    <property type="entry name" value="Bet v1-like"/>
    <property type="match status" value="1"/>
</dbReference>
<protein>
    <recommendedName>
        <fullName evidence="3">DUF1857 domain-containing protein</fullName>
    </recommendedName>
</protein>
<accession>A0A0R2T1P6</accession>
<dbReference type="EMBL" id="LICD01000086">
    <property type="protein sequence ID" value="KRO81079.1"/>
    <property type="molecule type" value="Genomic_DNA"/>
</dbReference>
<proteinExistence type="predicted"/>
<organism evidence="1 2">
    <name type="scientific">OM182 bacterium BACL3 MAG-120619-bin3</name>
    <dbReference type="NCBI Taxonomy" id="1655593"/>
    <lineage>
        <taxon>Bacteria</taxon>
        <taxon>Pseudomonadati</taxon>
        <taxon>Pseudomonadota</taxon>
        <taxon>Gammaproteobacteria</taxon>
        <taxon>OMG group</taxon>
        <taxon>OM182 clade</taxon>
    </lineage>
</organism>
<sequence length="172" mass="19718">MTDLTNEIEMPEQGFLEFEHIVQVNEPANPTSADISRAHLWEGLVLRARSPQRFIEGIDCFSHPQNGAGFVREISAGDAHFYEDVTLEHESRVLTKTQRDKPQIHAESEASIEEPEEGYLFVRFRYRRELPDEHRAVDVGEHLKAAYVRLDTDAIKLIRVMAENNSFTALVN</sequence>
<name>A0A0R2T1P6_9GAMM</name>
<evidence type="ECO:0008006" key="3">
    <source>
        <dbReference type="Google" id="ProtNLM"/>
    </source>
</evidence>
<gene>
    <name evidence="1" type="ORF">ABR85_02300</name>
</gene>
<dbReference type="InterPro" id="IPR015075">
    <property type="entry name" value="AtaL"/>
</dbReference>
<dbReference type="Pfam" id="PF08982">
    <property type="entry name" value="AtaL"/>
    <property type="match status" value="1"/>
</dbReference>
<dbReference type="InterPro" id="IPR023393">
    <property type="entry name" value="START-like_dom_sf"/>
</dbReference>
<evidence type="ECO:0000313" key="2">
    <source>
        <dbReference type="Proteomes" id="UP000051242"/>
    </source>
</evidence>
<reference evidence="1 2" key="1">
    <citation type="submission" date="2015-10" db="EMBL/GenBank/DDBJ databases">
        <title>Metagenome-Assembled Genomes uncover a global brackish microbiome.</title>
        <authorList>
            <person name="Hugerth L.W."/>
            <person name="Larsson J."/>
            <person name="Alneberg J."/>
            <person name="Lindh M.V."/>
            <person name="Legrand C."/>
            <person name="Pinhassi J."/>
            <person name="Andersson A.F."/>
        </authorList>
    </citation>
    <scope>NUCLEOTIDE SEQUENCE [LARGE SCALE GENOMIC DNA]</scope>
    <source>
        <strain evidence="1">BACL22 MAG-120619-bin3</strain>
    </source>
</reference>
<dbReference type="Gene3D" id="3.30.530.20">
    <property type="match status" value="1"/>
</dbReference>